<dbReference type="PANTHER" id="PTHR43818:SF11">
    <property type="entry name" value="BCDNA.GH03377"/>
    <property type="match status" value="1"/>
</dbReference>
<dbReference type="SUPFAM" id="SSF51735">
    <property type="entry name" value="NAD(P)-binding Rossmann-fold domains"/>
    <property type="match status" value="1"/>
</dbReference>
<evidence type="ECO:0000256" key="1">
    <source>
        <dbReference type="ARBA" id="ARBA00023002"/>
    </source>
</evidence>
<evidence type="ECO:0000313" key="5">
    <source>
        <dbReference type="Proteomes" id="UP001163104"/>
    </source>
</evidence>
<evidence type="ECO:0000313" key="4">
    <source>
        <dbReference type="EMBL" id="UYG98378.1"/>
    </source>
</evidence>
<dbReference type="EMBL" id="CP107028">
    <property type="protein sequence ID" value="UYG98378.1"/>
    <property type="molecule type" value="Genomic_DNA"/>
</dbReference>
<name>A0AA46SH20_CYTFI</name>
<dbReference type="InterPro" id="IPR000683">
    <property type="entry name" value="Gfo/Idh/MocA-like_OxRdtase_N"/>
</dbReference>
<dbReference type="SUPFAM" id="SSF55347">
    <property type="entry name" value="Glyceraldehyde-3-phosphate dehydrogenase-like, C-terminal domain"/>
    <property type="match status" value="1"/>
</dbReference>
<geneLocation type="plasmid" evidence="4 5">
    <name>p1</name>
</geneLocation>
<dbReference type="AlphaFoldDB" id="A0AA46SH20"/>
<keyword evidence="1" id="KW-0560">Oxidoreductase</keyword>
<reference evidence="4" key="1">
    <citation type="submission" date="2022-10" db="EMBL/GenBank/DDBJ databases">
        <title>Mechanism of multi-heavy metal repair in Cytobacillus Firmus M7.</title>
        <authorList>
            <person name="Li X."/>
            <person name="Yu C."/>
        </authorList>
    </citation>
    <scope>NUCLEOTIDE SEQUENCE</scope>
    <source>
        <strain evidence="4">M7</strain>
        <plasmid evidence="4">p1</plasmid>
    </source>
</reference>
<dbReference type="Pfam" id="PF01408">
    <property type="entry name" value="GFO_IDH_MocA"/>
    <property type="match status" value="1"/>
</dbReference>
<dbReference type="GO" id="GO:0000166">
    <property type="term" value="F:nucleotide binding"/>
    <property type="evidence" value="ECO:0007669"/>
    <property type="project" value="InterPro"/>
</dbReference>
<dbReference type="Pfam" id="PF22725">
    <property type="entry name" value="GFO_IDH_MocA_C3"/>
    <property type="match status" value="1"/>
</dbReference>
<keyword evidence="4" id="KW-0614">Plasmid</keyword>
<dbReference type="Proteomes" id="UP001163104">
    <property type="component" value="Plasmid p1"/>
</dbReference>
<dbReference type="InterPro" id="IPR055170">
    <property type="entry name" value="GFO_IDH_MocA-like_dom"/>
</dbReference>
<proteinExistence type="predicted"/>
<organism evidence="4 5">
    <name type="scientific">Cytobacillus firmus</name>
    <name type="common">Bacillus firmus</name>
    <dbReference type="NCBI Taxonomy" id="1399"/>
    <lineage>
        <taxon>Bacteria</taxon>
        <taxon>Bacillati</taxon>
        <taxon>Bacillota</taxon>
        <taxon>Bacilli</taxon>
        <taxon>Bacillales</taxon>
        <taxon>Bacillaceae</taxon>
        <taxon>Cytobacillus</taxon>
    </lineage>
</organism>
<gene>
    <name evidence="4" type="ORF">OD459_25995</name>
</gene>
<accession>A0AA46SH20</accession>
<evidence type="ECO:0000259" key="3">
    <source>
        <dbReference type="Pfam" id="PF22725"/>
    </source>
</evidence>
<feature type="domain" description="Gfo/Idh/MocA-like oxidoreductase N-terminal" evidence="2">
    <location>
        <begin position="33"/>
        <end position="102"/>
    </location>
</feature>
<dbReference type="Gene3D" id="3.30.360.10">
    <property type="entry name" value="Dihydrodipicolinate Reductase, domain 2"/>
    <property type="match status" value="1"/>
</dbReference>
<dbReference type="InterPro" id="IPR036291">
    <property type="entry name" value="NAD(P)-bd_dom_sf"/>
</dbReference>
<evidence type="ECO:0000259" key="2">
    <source>
        <dbReference type="Pfam" id="PF01408"/>
    </source>
</evidence>
<feature type="domain" description="GFO/IDH/MocA-like oxidoreductase" evidence="3">
    <location>
        <begin position="112"/>
        <end position="240"/>
    </location>
</feature>
<dbReference type="GO" id="GO:0016491">
    <property type="term" value="F:oxidoreductase activity"/>
    <property type="evidence" value="ECO:0007669"/>
    <property type="project" value="UniProtKB-KW"/>
</dbReference>
<dbReference type="InterPro" id="IPR050463">
    <property type="entry name" value="Gfo/Idh/MocA_oxidrdct_glycsds"/>
</dbReference>
<protein>
    <submittedName>
        <fullName evidence="4">Gfo/Idh/MocA family oxidoreductase</fullName>
    </submittedName>
</protein>
<sequence>MKTHPMMTVTAVSTMERHQLPDVLTIGDNPPTHYKNWTEMLDKEEIDLLFVSSIPTYHFEMVKYAMKKGINVVCEKPFTMNSNESKELIKLSNQYNKKVVIDFEWRYLPARQKVKELIHHNAIGNIIHFEYHISNPKYQILQSMKIGWMGERQKFGGMLGALGTHMIDCLRWLVRDEIETLNGLVYTHVSKGAGEHRDADDAFFVHGKMKRNSTFSIQFLSGINHGFGSNLKIFGSLGTITLSNDNKLCFGEANKELTEITVRKEGSTPSHLSMEASAYYPAFYPFIGKVYNYIEYDKVDSDLPTILDGHVNQVVIDRILSN</sequence>
<dbReference type="Gene3D" id="3.40.50.720">
    <property type="entry name" value="NAD(P)-binding Rossmann-like Domain"/>
    <property type="match status" value="1"/>
</dbReference>
<dbReference type="PANTHER" id="PTHR43818">
    <property type="entry name" value="BCDNA.GH03377"/>
    <property type="match status" value="1"/>
</dbReference>
<dbReference type="RefSeq" id="WP_263600331.1">
    <property type="nucleotide sequence ID" value="NZ_CP107028.1"/>
</dbReference>